<evidence type="ECO:0000313" key="10">
    <source>
        <dbReference type="Proteomes" id="UP000253034"/>
    </source>
</evidence>
<evidence type="ECO:0000256" key="6">
    <source>
        <dbReference type="ARBA" id="ARBA00023141"/>
    </source>
</evidence>
<reference evidence="9 10" key="1">
    <citation type="submission" date="2018-07" db="EMBL/GenBank/DDBJ databases">
        <title>Genomic Encyclopedia of Type Strains, Phase IV (KMG-IV): sequencing the most valuable type-strain genomes for metagenomic binning, comparative biology and taxonomic classification.</title>
        <authorList>
            <person name="Goeker M."/>
        </authorList>
    </citation>
    <scope>NUCLEOTIDE SEQUENCE [LARGE SCALE GENOMIC DNA]</scope>
    <source>
        <strain evidence="9 10">DSM 27016</strain>
    </source>
</reference>
<comment type="pathway">
    <text evidence="1">Amino-acid biosynthesis; L-tryptophan biosynthesis; L-tryptophan from chorismate: step 5/5.</text>
</comment>
<organism evidence="9 10">
    <name type="scientific">Anaerobacterium chartisolvens</name>
    <dbReference type="NCBI Taxonomy" id="1297424"/>
    <lineage>
        <taxon>Bacteria</taxon>
        <taxon>Bacillati</taxon>
        <taxon>Bacillota</taxon>
        <taxon>Clostridia</taxon>
        <taxon>Eubacteriales</taxon>
        <taxon>Oscillospiraceae</taxon>
        <taxon>Anaerobacterium</taxon>
    </lineage>
</organism>
<dbReference type="Gene3D" id="3.20.20.70">
    <property type="entry name" value="Aldolase class I"/>
    <property type="match status" value="1"/>
</dbReference>
<evidence type="ECO:0000313" key="9">
    <source>
        <dbReference type="EMBL" id="RCX20016.1"/>
    </source>
</evidence>
<dbReference type="GO" id="GO:0005829">
    <property type="term" value="C:cytosol"/>
    <property type="evidence" value="ECO:0007669"/>
    <property type="project" value="TreeGrafter"/>
</dbReference>
<gene>
    <name evidence="9" type="ORF">DFR58_10285</name>
</gene>
<dbReference type="EC" id="4.2.1.20" evidence="3"/>
<dbReference type="AlphaFoldDB" id="A0A369BHH9"/>
<keyword evidence="5" id="KW-0822">Tryptophan biosynthesis</keyword>
<dbReference type="OrthoDB" id="9804578at2"/>
<dbReference type="InterPro" id="IPR002028">
    <property type="entry name" value="Trp_synthase_suA"/>
</dbReference>
<keyword evidence="6" id="KW-0057">Aromatic amino acid biosynthesis</keyword>
<dbReference type="SUPFAM" id="SSF51366">
    <property type="entry name" value="Ribulose-phoshate binding barrel"/>
    <property type="match status" value="1"/>
</dbReference>
<comment type="caution">
    <text evidence="9">The sequence shown here is derived from an EMBL/GenBank/DDBJ whole genome shotgun (WGS) entry which is preliminary data.</text>
</comment>
<dbReference type="RefSeq" id="WP_114296139.1">
    <property type="nucleotide sequence ID" value="NZ_QPJT01000002.1"/>
</dbReference>
<sequence>MKLICYLSNGYPTMESGIRIAKEYVEAGCDIIEVDFPSSDPFLEGEYIAGRMKSALEGCSDYSRYMDSIKAIKSDNPNTKLVLLCYEDTILKIGTQPFIEFCTQNQIHDMIYVGGDNEEVKSSIIKSGMKISCYVQFHMPEEEIKAALASNGFVYMQAKPTANNINPLYPTLKDCIDELKRRGITREIYAGVGIYTTEDIQMAKNAGADAVFVGSTILKLQTDIPKMKEIIARFKKACSE</sequence>
<evidence type="ECO:0000256" key="5">
    <source>
        <dbReference type="ARBA" id="ARBA00022822"/>
    </source>
</evidence>
<evidence type="ECO:0000256" key="8">
    <source>
        <dbReference type="ARBA" id="ARBA00049047"/>
    </source>
</evidence>
<dbReference type="InterPro" id="IPR011060">
    <property type="entry name" value="RibuloseP-bd_barrel"/>
</dbReference>
<keyword evidence="7" id="KW-0456">Lyase</keyword>
<dbReference type="Proteomes" id="UP000253034">
    <property type="component" value="Unassembled WGS sequence"/>
</dbReference>
<comment type="catalytic activity">
    <reaction evidence="8">
        <text>(1S,2R)-1-C-(indol-3-yl)glycerol 3-phosphate + L-serine = D-glyceraldehyde 3-phosphate + L-tryptophan + H2O</text>
        <dbReference type="Rhea" id="RHEA:10532"/>
        <dbReference type="ChEBI" id="CHEBI:15377"/>
        <dbReference type="ChEBI" id="CHEBI:33384"/>
        <dbReference type="ChEBI" id="CHEBI:57912"/>
        <dbReference type="ChEBI" id="CHEBI:58866"/>
        <dbReference type="ChEBI" id="CHEBI:59776"/>
        <dbReference type="EC" id="4.2.1.20"/>
    </reaction>
</comment>
<dbReference type="UniPathway" id="UPA00035">
    <property type="reaction ID" value="UER00044"/>
</dbReference>
<proteinExistence type="predicted"/>
<evidence type="ECO:0000256" key="3">
    <source>
        <dbReference type="ARBA" id="ARBA00012043"/>
    </source>
</evidence>
<accession>A0A369BHH9</accession>
<dbReference type="PANTHER" id="PTHR43406:SF1">
    <property type="entry name" value="TRYPTOPHAN SYNTHASE ALPHA CHAIN, CHLOROPLASTIC"/>
    <property type="match status" value="1"/>
</dbReference>
<evidence type="ECO:0000256" key="2">
    <source>
        <dbReference type="ARBA" id="ARBA00011270"/>
    </source>
</evidence>
<evidence type="ECO:0000256" key="4">
    <source>
        <dbReference type="ARBA" id="ARBA00022605"/>
    </source>
</evidence>
<evidence type="ECO:0000256" key="7">
    <source>
        <dbReference type="ARBA" id="ARBA00023239"/>
    </source>
</evidence>
<evidence type="ECO:0000256" key="1">
    <source>
        <dbReference type="ARBA" id="ARBA00004733"/>
    </source>
</evidence>
<protein>
    <recommendedName>
        <fullName evidence="3">tryptophan synthase</fullName>
        <ecNumber evidence="3">4.2.1.20</ecNumber>
    </recommendedName>
</protein>
<dbReference type="PANTHER" id="PTHR43406">
    <property type="entry name" value="TRYPTOPHAN SYNTHASE, ALPHA CHAIN"/>
    <property type="match status" value="1"/>
</dbReference>
<dbReference type="GO" id="GO:0004834">
    <property type="term" value="F:tryptophan synthase activity"/>
    <property type="evidence" value="ECO:0007669"/>
    <property type="project" value="UniProtKB-EC"/>
</dbReference>
<keyword evidence="10" id="KW-1185">Reference proteome</keyword>
<comment type="subunit">
    <text evidence="2">Tetramer of two alpha and two beta chains.</text>
</comment>
<dbReference type="Pfam" id="PF00290">
    <property type="entry name" value="Trp_syntA"/>
    <property type="match status" value="1"/>
</dbReference>
<name>A0A369BHH9_9FIRM</name>
<keyword evidence="4" id="KW-0028">Amino-acid biosynthesis</keyword>
<dbReference type="InterPro" id="IPR013785">
    <property type="entry name" value="Aldolase_TIM"/>
</dbReference>
<dbReference type="EMBL" id="QPJT01000002">
    <property type="protein sequence ID" value="RCX20016.1"/>
    <property type="molecule type" value="Genomic_DNA"/>
</dbReference>